<sequence>MMKQLNIFLILTILISISCGKKEQKPLTEAEKPLFETVLAENDKVVKSLLTTEEVSPNISALLVSVDTLAAAKGGLESTAQEMKTALETAKSPDVKVSFVGFSKFSEILAETMKANGLQSGRNRFYCPMVKKTWVLSGQRIENPYAPDMRDCGDLIP</sequence>
<accession>A0A4R9G639</accession>
<gene>
    <name evidence="1" type="ORF">EHO59_02265</name>
</gene>
<evidence type="ECO:0000313" key="2">
    <source>
        <dbReference type="Proteomes" id="UP000297453"/>
    </source>
</evidence>
<dbReference type="AlphaFoldDB" id="A0A4R9G639"/>
<dbReference type="PROSITE" id="PS51257">
    <property type="entry name" value="PROKAR_LIPOPROTEIN"/>
    <property type="match status" value="1"/>
</dbReference>
<keyword evidence="2" id="KW-1185">Reference proteome</keyword>
<comment type="caution">
    <text evidence="1">The sequence shown here is derived from an EMBL/GenBank/DDBJ whole genome shotgun (WGS) entry which is preliminary data.</text>
</comment>
<dbReference type="OrthoDB" id="5294039at2"/>
<dbReference type="EMBL" id="RQEP01000005">
    <property type="protein sequence ID" value="TGK06964.1"/>
    <property type="molecule type" value="Genomic_DNA"/>
</dbReference>
<dbReference type="NCBIfam" id="NF047615">
    <property type="entry name" value="LIC13259_LIC11441_fam"/>
    <property type="match status" value="1"/>
</dbReference>
<protein>
    <submittedName>
        <fullName evidence="1">DUF3347 domain-containing protein</fullName>
    </submittedName>
</protein>
<organism evidence="1 2">
    <name type="scientific">Leptospira semungkisensis</name>
    <dbReference type="NCBI Taxonomy" id="2484985"/>
    <lineage>
        <taxon>Bacteria</taxon>
        <taxon>Pseudomonadati</taxon>
        <taxon>Spirochaetota</taxon>
        <taxon>Spirochaetia</taxon>
        <taxon>Leptospirales</taxon>
        <taxon>Leptospiraceae</taxon>
        <taxon>Leptospira</taxon>
    </lineage>
</organism>
<evidence type="ECO:0000313" key="1">
    <source>
        <dbReference type="EMBL" id="TGK06964.1"/>
    </source>
</evidence>
<name>A0A4R9G639_9LEPT</name>
<reference evidence="1" key="1">
    <citation type="journal article" date="2019" name="PLoS Negl. Trop. Dis.">
        <title>Revisiting the worldwide diversity of Leptospira species in the environment.</title>
        <authorList>
            <person name="Vincent A.T."/>
            <person name="Schiettekatte O."/>
            <person name="Bourhy P."/>
            <person name="Veyrier F.J."/>
            <person name="Picardeau M."/>
        </authorList>
    </citation>
    <scope>NUCLEOTIDE SEQUENCE [LARGE SCALE GENOMIC DNA]</scope>
    <source>
        <strain evidence="1">SSS9</strain>
    </source>
</reference>
<proteinExistence type="predicted"/>
<dbReference type="Proteomes" id="UP000297453">
    <property type="component" value="Unassembled WGS sequence"/>
</dbReference>